<dbReference type="InterPro" id="IPR004358">
    <property type="entry name" value="Sig_transdc_His_kin-like_C"/>
</dbReference>
<feature type="compositionally biased region" description="Polar residues" evidence="9">
    <location>
        <begin position="1221"/>
        <end position="1231"/>
    </location>
</feature>
<dbReference type="InterPro" id="IPR036061">
    <property type="entry name" value="CheW-like_dom_sf"/>
</dbReference>
<comment type="caution">
    <text evidence="14">The sequence shown here is derived from an EMBL/GenBank/DDBJ whole genome shotgun (WGS) entry which is preliminary data.</text>
</comment>
<evidence type="ECO:0000256" key="7">
    <source>
        <dbReference type="PROSITE-ProRule" id="PRU00110"/>
    </source>
</evidence>
<dbReference type="Gene3D" id="1.20.120.160">
    <property type="entry name" value="HPT domain"/>
    <property type="match status" value="3"/>
</dbReference>
<dbReference type="PRINTS" id="PR00344">
    <property type="entry name" value="BCTRLSENSOR"/>
</dbReference>
<dbReference type="InterPro" id="IPR036890">
    <property type="entry name" value="HATPase_C_sf"/>
</dbReference>
<evidence type="ECO:0000313" key="15">
    <source>
        <dbReference type="Proteomes" id="UP001629246"/>
    </source>
</evidence>
<feature type="modified residue" description="Phosphohistidine" evidence="7">
    <location>
        <position position="963"/>
    </location>
</feature>
<dbReference type="PANTHER" id="PTHR43395:SF8">
    <property type="entry name" value="HISTIDINE KINASE"/>
    <property type="match status" value="1"/>
</dbReference>
<evidence type="ECO:0000256" key="3">
    <source>
        <dbReference type="ARBA" id="ARBA00022553"/>
    </source>
</evidence>
<evidence type="ECO:0000313" key="14">
    <source>
        <dbReference type="EMBL" id="MFL9926993.1"/>
    </source>
</evidence>
<dbReference type="InterPro" id="IPR058661">
    <property type="entry name" value="FimL_2nd"/>
</dbReference>
<keyword evidence="3 8" id="KW-0597">Phosphoprotein</keyword>
<dbReference type="Pfam" id="PF02518">
    <property type="entry name" value="HATPase_c"/>
    <property type="match status" value="1"/>
</dbReference>
<dbReference type="SMART" id="SM00073">
    <property type="entry name" value="HPT"/>
    <property type="match status" value="3"/>
</dbReference>
<feature type="domain" description="HPt" evidence="13">
    <location>
        <begin position="916"/>
        <end position="1023"/>
    </location>
</feature>
<dbReference type="Gene3D" id="3.40.50.2300">
    <property type="match status" value="1"/>
</dbReference>
<dbReference type="InterPro" id="IPR011006">
    <property type="entry name" value="CheY-like_superfamily"/>
</dbReference>
<feature type="compositionally biased region" description="Basic and acidic residues" evidence="9">
    <location>
        <begin position="1238"/>
        <end position="1257"/>
    </location>
</feature>
<dbReference type="SMART" id="SM00448">
    <property type="entry name" value="REC"/>
    <property type="match status" value="1"/>
</dbReference>
<dbReference type="Pfam" id="PF00072">
    <property type="entry name" value="Response_reg"/>
    <property type="match status" value="1"/>
</dbReference>
<feature type="domain" description="CheW-like" evidence="12">
    <location>
        <begin position="1586"/>
        <end position="1721"/>
    </location>
</feature>
<dbReference type="PROSITE" id="PS50109">
    <property type="entry name" value="HIS_KIN"/>
    <property type="match status" value="1"/>
</dbReference>
<dbReference type="CDD" id="cd00088">
    <property type="entry name" value="HPT"/>
    <property type="match status" value="2"/>
</dbReference>
<evidence type="ECO:0000259" key="13">
    <source>
        <dbReference type="PROSITE" id="PS50894"/>
    </source>
</evidence>
<proteinExistence type="predicted"/>
<dbReference type="CDD" id="cd17546">
    <property type="entry name" value="REC_hyHK_CKI1_RcsC-like"/>
    <property type="match status" value="1"/>
</dbReference>
<dbReference type="InterPro" id="IPR001789">
    <property type="entry name" value="Sig_transdc_resp-reg_receiver"/>
</dbReference>
<dbReference type="InterPro" id="IPR051315">
    <property type="entry name" value="Bact_Chemotaxis_CheA"/>
</dbReference>
<dbReference type="InterPro" id="IPR005467">
    <property type="entry name" value="His_kinase_dom"/>
</dbReference>
<gene>
    <name evidence="14" type="ORF">PQR62_22165</name>
</gene>
<dbReference type="SMART" id="SM01231">
    <property type="entry name" value="H-kinase_dim"/>
    <property type="match status" value="1"/>
</dbReference>
<evidence type="ECO:0000256" key="9">
    <source>
        <dbReference type="SAM" id="MobiDB-lite"/>
    </source>
</evidence>
<name>A0ABW9ADL1_9BURK</name>
<keyword evidence="6" id="KW-0902">Two-component regulatory system</keyword>
<dbReference type="InterPro" id="IPR003594">
    <property type="entry name" value="HATPase_dom"/>
</dbReference>
<evidence type="ECO:0000256" key="2">
    <source>
        <dbReference type="ARBA" id="ARBA00012438"/>
    </source>
</evidence>
<feature type="domain" description="HPt" evidence="13">
    <location>
        <begin position="722"/>
        <end position="831"/>
    </location>
</feature>
<dbReference type="Pfam" id="PF01627">
    <property type="entry name" value="Hpt"/>
    <property type="match status" value="3"/>
</dbReference>
<protein>
    <recommendedName>
        <fullName evidence="2">histidine kinase</fullName>
        <ecNumber evidence="2">2.7.13.3</ecNumber>
    </recommendedName>
</protein>
<dbReference type="PROSITE" id="PS50851">
    <property type="entry name" value="CHEW"/>
    <property type="match status" value="1"/>
</dbReference>
<evidence type="ECO:0000256" key="4">
    <source>
        <dbReference type="ARBA" id="ARBA00022679"/>
    </source>
</evidence>
<dbReference type="SUPFAM" id="SSF52172">
    <property type="entry name" value="CheY-like"/>
    <property type="match status" value="1"/>
</dbReference>
<evidence type="ECO:0000259" key="11">
    <source>
        <dbReference type="PROSITE" id="PS50110"/>
    </source>
</evidence>
<reference evidence="14 15" key="1">
    <citation type="journal article" date="2024" name="Chem. Sci.">
        <title>Discovery of megapolipeptins by genome mining of a Burkholderiales bacteria collection.</title>
        <authorList>
            <person name="Paulo B.S."/>
            <person name="Recchia M.J.J."/>
            <person name="Lee S."/>
            <person name="Fergusson C.H."/>
            <person name="Romanowski S.B."/>
            <person name="Hernandez A."/>
            <person name="Krull N."/>
            <person name="Liu D.Y."/>
            <person name="Cavanagh H."/>
            <person name="Bos A."/>
            <person name="Gray C.A."/>
            <person name="Murphy B.T."/>
            <person name="Linington R.G."/>
            <person name="Eustaquio A.S."/>
        </authorList>
    </citation>
    <scope>NUCLEOTIDE SEQUENCE [LARGE SCALE GENOMIC DNA]</scope>
    <source>
        <strain evidence="14 15">RL21-008-BIB-A</strain>
    </source>
</reference>
<feature type="modified residue" description="Phosphohistidine" evidence="7">
    <location>
        <position position="771"/>
    </location>
</feature>
<dbReference type="Pfam" id="PF26379">
    <property type="entry name" value="FimL_2nd"/>
    <property type="match status" value="1"/>
</dbReference>
<comment type="catalytic activity">
    <reaction evidence="1">
        <text>ATP + protein L-histidine = ADP + protein N-phospho-L-histidine.</text>
        <dbReference type="EC" id="2.7.13.3"/>
    </reaction>
</comment>
<accession>A0ABW9ADL1</accession>
<dbReference type="InterPro" id="IPR002545">
    <property type="entry name" value="CheW-lke_dom"/>
</dbReference>
<evidence type="ECO:0000259" key="10">
    <source>
        <dbReference type="PROSITE" id="PS50109"/>
    </source>
</evidence>
<dbReference type="Proteomes" id="UP001629246">
    <property type="component" value="Unassembled WGS sequence"/>
</dbReference>
<feature type="region of interest" description="Disordered" evidence="9">
    <location>
        <begin position="1"/>
        <end position="35"/>
    </location>
</feature>
<dbReference type="Pfam" id="PF01584">
    <property type="entry name" value="CheW"/>
    <property type="match status" value="1"/>
</dbReference>
<dbReference type="InterPro" id="IPR036641">
    <property type="entry name" value="HPT_dom_sf"/>
</dbReference>
<feature type="domain" description="Response regulatory" evidence="11">
    <location>
        <begin position="1739"/>
        <end position="1855"/>
    </location>
</feature>
<dbReference type="Gene3D" id="3.30.565.10">
    <property type="entry name" value="Histidine kinase-like ATPase, C-terminal domain"/>
    <property type="match status" value="1"/>
</dbReference>
<keyword evidence="4" id="KW-0808">Transferase</keyword>
<feature type="modified residue" description="4-aspartylphosphate" evidence="8">
    <location>
        <position position="1788"/>
    </location>
</feature>
<evidence type="ECO:0000259" key="12">
    <source>
        <dbReference type="PROSITE" id="PS50851"/>
    </source>
</evidence>
<dbReference type="InterPro" id="IPR008207">
    <property type="entry name" value="Sig_transdc_His_kin_Hpt_dom"/>
</dbReference>
<dbReference type="SUPFAM" id="SSF47226">
    <property type="entry name" value="Histidine-containing phosphotransfer domain, HPT domain"/>
    <property type="match status" value="3"/>
</dbReference>
<feature type="modified residue" description="Phosphohistidine" evidence="7">
    <location>
        <position position="1128"/>
    </location>
</feature>
<dbReference type="Gene3D" id="2.30.30.40">
    <property type="entry name" value="SH3 Domains"/>
    <property type="match status" value="1"/>
</dbReference>
<feature type="domain" description="HPt" evidence="13">
    <location>
        <begin position="1081"/>
        <end position="1190"/>
    </location>
</feature>
<dbReference type="SMART" id="SM00260">
    <property type="entry name" value="CheW"/>
    <property type="match status" value="1"/>
</dbReference>
<dbReference type="EC" id="2.7.13.3" evidence="2"/>
<feature type="compositionally biased region" description="Polar residues" evidence="9">
    <location>
        <begin position="1"/>
        <end position="24"/>
    </location>
</feature>
<feature type="domain" description="Histidine kinase" evidence="10">
    <location>
        <begin position="1383"/>
        <end position="1584"/>
    </location>
</feature>
<dbReference type="RefSeq" id="WP_408160217.1">
    <property type="nucleotide sequence ID" value="NZ_JAQQFM010000011.1"/>
</dbReference>
<dbReference type="SUPFAM" id="SSF55874">
    <property type="entry name" value="ATPase domain of HSP90 chaperone/DNA topoisomerase II/histidine kinase"/>
    <property type="match status" value="1"/>
</dbReference>
<dbReference type="SMART" id="SM00387">
    <property type="entry name" value="HATPase_c"/>
    <property type="match status" value="1"/>
</dbReference>
<organism evidence="14 15">
    <name type="scientific">Herbaspirillum lusitanum</name>
    <dbReference type="NCBI Taxonomy" id="213312"/>
    <lineage>
        <taxon>Bacteria</taxon>
        <taxon>Pseudomonadati</taxon>
        <taxon>Pseudomonadota</taxon>
        <taxon>Betaproteobacteria</taxon>
        <taxon>Burkholderiales</taxon>
        <taxon>Oxalobacteraceae</taxon>
        <taxon>Herbaspirillum</taxon>
    </lineage>
</organism>
<feature type="region of interest" description="Disordered" evidence="9">
    <location>
        <begin position="1211"/>
        <end position="1257"/>
    </location>
</feature>
<sequence>MTRTTTDATSNEPRGNARASSHSGNAGDASKVAVKHSSAASSRTAVDDALLILHPALSALYSHLRDRSEQLMAAAAEQGEAADQVQRSAWRKLCAELAQACAALQIAGAHAEHKVLACVTQALHSTDLPLEPAEPDARFAPAAQPEPRLHLLPMLLSLLHSLQHMLDELREGRAMSVLQLFPLYRKMKDLLGDAAPHPAQFFPEYRADTPAVASLHGARGPAEVAIDLSARRREFEHALLHHLHEQNRSLAFTHLQILRSIVSEVARSGPVHADPALAQMWTLLAGCLHGIADADFFIDLYAKQLLGNVNRQLRKLVQNEAVADQKLVREARFLLEMYAGDGAHLHLSEADRQQYLHHVRAVPEMRTLQDAGAAGGAVVIRQGLLIQTLQQLMQVQDAWIRLPGADADHSTAYEQDMARLTECGIQLGLMPLSELLTALDSMTPELAQAAHRTEVSLQFGYCLLFIEHCLNRLDTFGDLQAEQLSVEVNQMVQQLISVLFGAERACPPRSLEQHVADSSRHDAERVAAEQALSVLDAVQQKLDGHWSDMPAPANAVAADEQNSGATLYGASAHSLRQIAAVLEVAALHPAWKLAQQIQQALQRLQELGSEQAAENKAKLTSLRPTLIRDLLLLERSLVRWQRNPASAGVRCFDAAAYAVASPGPKSVTQVLSPTQAAETNQADQADQADQVHLEDEANHPDVFAFTDEPEAASTEPEQTIAAEEVDFELLDVFLIEADEILGQMNAVLDQLHALAAGDGMPLIKELRRQFHTLKGSGRMVGLNALGSAAAAVERVLNQRLGDSRKPEPELLALLDLAAARMQAWVKDLHQQKFGTCDPKALVAVAEGLLGATRDEEAEGFSPMDAPALAGGTKAAEVDESEPIAGAKEQSGHDPVADKETELAAESPAINLLQIGELQLPRVLFEIYTEEATRLLQSLWQSFSAWRAAGASPELPDAMWRTVHTLKSNAAAVRLLPVLKIVERLNLLLHQLQRQPRQLTTVQLDVLSDAIQATRQMLQQFSAAQMPAVRQDMAQALDDLILGLSKVADAEDAVTNAAADAPAHGSADDPAAAIPGVTDDIVDDIDGELLPVFLEEGRDLFPPIGEALQKLRATPGDKTLIASMLRPLHTVKGSARMAGAMRLGQQMHELESRIEALERSASGVAASVEEIDALLAHYDAGLHMFERLQSPAAGAGIDSRTAAAASPAAAPVAQSNAGDTGGTQVKAPTSLFSSITSSETRRSRNRGDEAHAGRPDADIKTPVPLVRIRASVLDQLLNQAGEISISRSHLETETELLRQCAAELADNISKLSTQMREVEIQAEIRIAASDRSQLDSTQFDPLELDRFTHLQELTRMMAESLNDALSLQKTLIGAVDKTQSGLTRQARLTRDLQRELMHARMVQFNSLEERLHRLVRQMAKETGKELELEVIGSGVELDRSILEKMIGPFEHLLRNSAVHGIESVDQRVRAGKPVSGRLRLQVRQEGNEVMMRMSDDGQGLDLPRIRAKAIQQKLLAADQQIGDAQLMDVIFEPGFSTSGDVTALAGRGVGMDVVRSEVTALGGRISIDSQAGQGTRFTMHLPLTLAVTQVTLLSLGRQIYAIPTVLVEKVLQLRDAALEQALQNNVVEHKGRKVSLHELSGLLGEADIGLAREQSLPVIFVKSGNDLVAIMADRVIGNREVVTKHIGPQLSHMVGIVGATILGGGEIVLILNPVLLAQRNGYREALLRPRAPVVADQRKLVMVVDDSLTVRKVTQRLLQRAGYRVLLASDGLDAVQQLQQVVPDIFLVDIEMPRMDGFALVRHLRDHSATAALPIVMITSRAAAKHRARAMALGVNEYLGKPYQDQVLLKLIRQFTQDQPAAAEPEAEALSLPDEGE</sequence>
<feature type="region of interest" description="Disordered" evidence="9">
    <location>
        <begin position="855"/>
        <end position="874"/>
    </location>
</feature>
<dbReference type="EMBL" id="JAQQFM010000011">
    <property type="protein sequence ID" value="MFL9926993.1"/>
    <property type="molecule type" value="Genomic_DNA"/>
</dbReference>
<keyword evidence="15" id="KW-1185">Reference proteome</keyword>
<evidence type="ECO:0000256" key="6">
    <source>
        <dbReference type="ARBA" id="ARBA00023012"/>
    </source>
</evidence>
<evidence type="ECO:0000256" key="8">
    <source>
        <dbReference type="PROSITE-ProRule" id="PRU00169"/>
    </source>
</evidence>
<dbReference type="PANTHER" id="PTHR43395">
    <property type="entry name" value="SENSOR HISTIDINE KINASE CHEA"/>
    <property type="match status" value="1"/>
</dbReference>
<dbReference type="SUPFAM" id="SSF50341">
    <property type="entry name" value="CheW-like"/>
    <property type="match status" value="1"/>
</dbReference>
<keyword evidence="5" id="KW-0418">Kinase</keyword>
<dbReference type="InterPro" id="IPR004105">
    <property type="entry name" value="CheA-like_dim"/>
</dbReference>
<dbReference type="PROSITE" id="PS50894">
    <property type="entry name" value="HPT"/>
    <property type="match status" value="3"/>
</dbReference>
<evidence type="ECO:0000256" key="5">
    <source>
        <dbReference type="ARBA" id="ARBA00022777"/>
    </source>
</evidence>
<evidence type="ECO:0000256" key="1">
    <source>
        <dbReference type="ARBA" id="ARBA00000085"/>
    </source>
</evidence>
<dbReference type="PROSITE" id="PS50110">
    <property type="entry name" value="RESPONSE_REGULATORY"/>
    <property type="match status" value="1"/>
</dbReference>